<dbReference type="GO" id="GO:0022008">
    <property type="term" value="P:neurogenesis"/>
    <property type="evidence" value="ECO:0007669"/>
    <property type="project" value="TreeGrafter"/>
</dbReference>
<evidence type="ECO:0000313" key="2">
    <source>
        <dbReference type="Proteomes" id="UP000050741"/>
    </source>
</evidence>
<dbReference type="GO" id="GO:0005829">
    <property type="term" value="C:cytosol"/>
    <property type="evidence" value="ECO:0007669"/>
    <property type="project" value="TreeGrafter"/>
</dbReference>
<feature type="domain" description="BACK" evidence="1">
    <location>
        <begin position="11"/>
        <end position="115"/>
    </location>
</feature>
<proteinExistence type="predicted"/>
<evidence type="ECO:0000313" key="3">
    <source>
        <dbReference type="WBParaSite" id="GPLIN_000049100"/>
    </source>
</evidence>
<accession>A0A183BIR2</accession>
<dbReference type="InterPro" id="IPR043136">
    <property type="entry name" value="B30.2/SPRY_sf"/>
</dbReference>
<reference evidence="2" key="1">
    <citation type="submission" date="2014-05" db="EMBL/GenBank/DDBJ databases">
        <title>The genome and life-stage specific transcriptomes of Globodera pallida elucidate key aspects of plant parasitism by a cyst nematode.</title>
        <authorList>
            <person name="Cotton J.A."/>
            <person name="Lilley C.J."/>
            <person name="Jones L.M."/>
            <person name="Kikuchi T."/>
            <person name="Reid A.J."/>
            <person name="Thorpe P."/>
            <person name="Tsai I.J."/>
            <person name="Beasley H."/>
            <person name="Blok V."/>
            <person name="Cock P.J.A."/>
            <person name="Van den Akker S.E."/>
            <person name="Holroyd N."/>
            <person name="Hunt M."/>
            <person name="Mantelin S."/>
            <person name="Naghra H."/>
            <person name="Pain A."/>
            <person name="Palomares-Rius J.E."/>
            <person name="Zarowiecki M."/>
            <person name="Berriman M."/>
            <person name="Jones J.T."/>
            <person name="Urwin P.E."/>
        </authorList>
    </citation>
    <scope>NUCLEOTIDE SEQUENCE [LARGE SCALE GENOMIC DNA]</scope>
    <source>
        <strain evidence="2">Lindley</strain>
    </source>
</reference>
<evidence type="ECO:0000259" key="1">
    <source>
        <dbReference type="SMART" id="SM00875"/>
    </source>
</evidence>
<dbReference type="WBParaSite" id="GPLIN_000049100">
    <property type="protein sequence ID" value="GPLIN_000049100"/>
    <property type="gene ID" value="GPLIN_000049100"/>
</dbReference>
<keyword evidence="2" id="KW-1185">Reference proteome</keyword>
<dbReference type="PANTHER" id="PTHR45774">
    <property type="entry name" value="BTB/POZ DOMAIN-CONTAINING"/>
    <property type="match status" value="1"/>
</dbReference>
<organism evidence="2 3">
    <name type="scientific">Globodera pallida</name>
    <name type="common">Potato cyst nematode worm</name>
    <name type="synonym">Heterodera pallida</name>
    <dbReference type="NCBI Taxonomy" id="36090"/>
    <lineage>
        <taxon>Eukaryota</taxon>
        <taxon>Metazoa</taxon>
        <taxon>Ecdysozoa</taxon>
        <taxon>Nematoda</taxon>
        <taxon>Chromadorea</taxon>
        <taxon>Rhabditida</taxon>
        <taxon>Tylenchina</taxon>
        <taxon>Tylenchomorpha</taxon>
        <taxon>Tylenchoidea</taxon>
        <taxon>Heteroderidae</taxon>
        <taxon>Heteroderinae</taxon>
        <taxon>Globodera</taxon>
    </lineage>
</organism>
<dbReference type="Gene3D" id="1.25.40.420">
    <property type="match status" value="1"/>
</dbReference>
<name>A0A183BIR2_GLOPA</name>
<dbReference type="PANTHER" id="PTHR45774:SF3">
    <property type="entry name" value="BTB (POZ) DOMAIN-CONTAINING 2B-RELATED"/>
    <property type="match status" value="1"/>
</dbReference>
<sequence>MLALNPSKNKPFHQLPTFLTFVDNDKAGLKLWRVVVTKAFLQIDQKLLCEILGRDELMISQEIAIWNAALRWADEKCSQNGKELSAANTRAMLGPALFKIRFPLISQEDFDNIVPSGILTEAEKLSIFLDYSRPDRARPELYQLQFPTNGRLTLQNRWNSAACHEDLTFIEANRLIVQSTGDNWEFRSVLAERPIPKGKFGIFYYEVKILGKGG</sequence>
<dbReference type="Proteomes" id="UP000050741">
    <property type="component" value="Unassembled WGS sequence"/>
</dbReference>
<dbReference type="Gene3D" id="2.60.120.920">
    <property type="match status" value="1"/>
</dbReference>
<protein>
    <submittedName>
        <fullName evidence="3">BACK domain-containing protein</fullName>
    </submittedName>
</protein>
<reference evidence="3" key="2">
    <citation type="submission" date="2016-06" db="UniProtKB">
        <authorList>
            <consortium name="WormBaseParasite"/>
        </authorList>
    </citation>
    <scope>IDENTIFICATION</scope>
</reference>
<dbReference type="AlphaFoldDB" id="A0A183BIR2"/>
<dbReference type="SMART" id="SM00875">
    <property type="entry name" value="BACK"/>
    <property type="match status" value="1"/>
</dbReference>
<dbReference type="InterPro" id="IPR011705">
    <property type="entry name" value="BACK"/>
</dbReference>
<dbReference type="Pfam" id="PF07707">
    <property type="entry name" value="BACK"/>
    <property type="match status" value="1"/>
</dbReference>